<evidence type="ECO:0000313" key="2">
    <source>
        <dbReference type="Proteomes" id="UP000186817"/>
    </source>
</evidence>
<organism evidence="1 2">
    <name type="scientific">Symbiodinium microadriaticum</name>
    <name type="common">Dinoflagellate</name>
    <name type="synonym">Zooxanthella microadriatica</name>
    <dbReference type="NCBI Taxonomy" id="2951"/>
    <lineage>
        <taxon>Eukaryota</taxon>
        <taxon>Sar</taxon>
        <taxon>Alveolata</taxon>
        <taxon>Dinophyceae</taxon>
        <taxon>Suessiales</taxon>
        <taxon>Symbiodiniaceae</taxon>
        <taxon>Symbiodinium</taxon>
    </lineage>
</organism>
<dbReference type="PROSITE" id="PS51257">
    <property type="entry name" value="PROKAR_LIPOPROTEIN"/>
    <property type="match status" value="1"/>
</dbReference>
<dbReference type="Pfam" id="PF05208">
    <property type="entry name" value="ALG3"/>
    <property type="match status" value="1"/>
</dbReference>
<dbReference type="EMBL" id="LSRX01000138">
    <property type="protein sequence ID" value="OLQ07467.1"/>
    <property type="molecule type" value="Genomic_DNA"/>
</dbReference>
<proteinExistence type="predicted"/>
<dbReference type="AlphaFoldDB" id="A0A1Q9EJ93"/>
<accession>A0A1Q9EJ93</accession>
<reference evidence="1 2" key="1">
    <citation type="submission" date="2016-02" db="EMBL/GenBank/DDBJ databases">
        <title>Genome analysis of coral dinoflagellate symbionts highlights evolutionary adaptations to a symbiotic lifestyle.</title>
        <authorList>
            <person name="Aranda M."/>
            <person name="Li Y."/>
            <person name="Liew Y.J."/>
            <person name="Baumgarten S."/>
            <person name="Simakov O."/>
            <person name="Wilson M."/>
            <person name="Piel J."/>
            <person name="Ashoor H."/>
            <person name="Bougouffa S."/>
            <person name="Bajic V.B."/>
            <person name="Ryu T."/>
            <person name="Ravasi T."/>
            <person name="Bayer T."/>
            <person name="Micklem G."/>
            <person name="Kim H."/>
            <person name="Bhak J."/>
            <person name="Lajeunesse T.C."/>
            <person name="Voolstra C.R."/>
        </authorList>
    </citation>
    <scope>NUCLEOTIDE SEQUENCE [LARGE SCALE GENOMIC DNA]</scope>
    <source>
        <strain evidence="1 2">CCMP2467</strain>
    </source>
</reference>
<dbReference type="OrthoDB" id="447699at2759"/>
<dbReference type="Proteomes" id="UP000186817">
    <property type="component" value="Unassembled WGS sequence"/>
</dbReference>
<keyword evidence="1" id="KW-0328">Glycosyltransferase</keyword>
<keyword evidence="1" id="KW-0808">Transferase</keyword>
<dbReference type="InterPro" id="IPR007873">
    <property type="entry name" value="Glycosyltransferase_ALG3"/>
</dbReference>
<comment type="caution">
    <text evidence="1">The sequence shown here is derived from an EMBL/GenBank/DDBJ whole genome shotgun (WGS) entry which is preliminary data.</text>
</comment>
<dbReference type="GO" id="GO:0000030">
    <property type="term" value="F:mannosyltransferase activity"/>
    <property type="evidence" value="ECO:0007669"/>
    <property type="project" value="InterPro"/>
</dbReference>
<evidence type="ECO:0000313" key="1">
    <source>
        <dbReference type="EMBL" id="OLQ07467.1"/>
    </source>
</evidence>
<sequence length="312" mass="34660">MDMRTIRKWRAAVSLSDQSVVTMWFTCNFIGIACLRTMHFQYLVWYFHTIPFLAYASFGSGRLHQAVAVTLITCGGQMEGGGPPPVCPRASAASFSRPISLPRKLLFPEVLPKSRILSRDAGKMLGDAPAPSALHPVEALTEAQVDVFRIFCFGVAGDPRRMSPLYETSWCICCAQLEDPDWQLGAEFKVLGSSLRLETRCSELCTSLKTYEARSTVGHSTCAAVFDDDPEVVGGLDFGPYTDARVERIRWHPLYDFLEAEQYVNSKFQIGSLMSSQTCDELSRVHSVLLLVLTGYGWRGVEYRGCQDGLNG</sequence>
<gene>
    <name evidence="1" type="primary">Alg3</name>
    <name evidence="1" type="ORF">AK812_SmicGene9149</name>
</gene>
<name>A0A1Q9EJ93_SYMMI</name>
<keyword evidence="2" id="KW-1185">Reference proteome</keyword>
<protein>
    <submittedName>
        <fullName evidence="1">Dol-P-Man:Man(5)GlcNAc(2)-PP-Dol alpha-1,3-mannosyltransferase</fullName>
    </submittedName>
</protein>